<dbReference type="PRINTS" id="PR00385">
    <property type="entry name" value="P450"/>
</dbReference>
<feature type="binding site" description="axial binding residue" evidence="7">
    <location>
        <position position="469"/>
    </location>
    <ligand>
        <name>heme</name>
        <dbReference type="ChEBI" id="CHEBI:30413"/>
    </ligand>
    <ligandPart>
        <name>Fe</name>
        <dbReference type="ChEBI" id="CHEBI:18248"/>
    </ligandPart>
</feature>
<evidence type="ECO:0000256" key="4">
    <source>
        <dbReference type="ARBA" id="ARBA00023002"/>
    </source>
</evidence>
<keyword evidence="7 8" id="KW-0349">Heme</keyword>
<dbReference type="PROSITE" id="PS00086">
    <property type="entry name" value="CYTOCHROME_P450"/>
    <property type="match status" value="1"/>
</dbReference>
<dbReference type="GO" id="GO:0016705">
    <property type="term" value="F:oxidoreductase activity, acting on paired donors, with incorporation or reduction of molecular oxygen"/>
    <property type="evidence" value="ECO:0007669"/>
    <property type="project" value="InterPro"/>
</dbReference>
<dbReference type="SUPFAM" id="SSF48264">
    <property type="entry name" value="Cytochrome P450"/>
    <property type="match status" value="1"/>
</dbReference>
<dbReference type="PRINTS" id="PR00465">
    <property type="entry name" value="EP450IV"/>
</dbReference>
<dbReference type="GeneID" id="85448720"/>
<dbReference type="Gene3D" id="1.10.630.10">
    <property type="entry name" value="Cytochrome P450"/>
    <property type="match status" value="1"/>
</dbReference>
<evidence type="ECO:0000313" key="10">
    <source>
        <dbReference type="Proteomes" id="UP001230504"/>
    </source>
</evidence>
<organism evidence="9 10">
    <name type="scientific">Colletotrichum navitas</name>
    <dbReference type="NCBI Taxonomy" id="681940"/>
    <lineage>
        <taxon>Eukaryota</taxon>
        <taxon>Fungi</taxon>
        <taxon>Dikarya</taxon>
        <taxon>Ascomycota</taxon>
        <taxon>Pezizomycotina</taxon>
        <taxon>Sordariomycetes</taxon>
        <taxon>Hypocreomycetidae</taxon>
        <taxon>Glomerellales</taxon>
        <taxon>Glomerellaceae</taxon>
        <taxon>Colletotrichum</taxon>
        <taxon>Colletotrichum graminicola species complex</taxon>
    </lineage>
</organism>
<evidence type="ECO:0000256" key="1">
    <source>
        <dbReference type="ARBA" id="ARBA00001971"/>
    </source>
</evidence>
<evidence type="ECO:0000256" key="3">
    <source>
        <dbReference type="ARBA" id="ARBA00022723"/>
    </source>
</evidence>
<evidence type="ECO:0000256" key="7">
    <source>
        <dbReference type="PIRSR" id="PIRSR602403-1"/>
    </source>
</evidence>
<reference evidence="9" key="1">
    <citation type="submission" date="2021-06" db="EMBL/GenBank/DDBJ databases">
        <title>Comparative genomics, transcriptomics and evolutionary studies reveal genomic signatures of adaptation to plant cell wall in hemibiotrophic fungi.</title>
        <authorList>
            <consortium name="DOE Joint Genome Institute"/>
            <person name="Baroncelli R."/>
            <person name="Diaz J.F."/>
            <person name="Benocci T."/>
            <person name="Peng M."/>
            <person name="Battaglia E."/>
            <person name="Haridas S."/>
            <person name="Andreopoulos W."/>
            <person name="Labutti K."/>
            <person name="Pangilinan J."/>
            <person name="Floch G.L."/>
            <person name="Makela M.R."/>
            <person name="Henrissat B."/>
            <person name="Grigoriev I.V."/>
            <person name="Crouch J.A."/>
            <person name="De Vries R.P."/>
            <person name="Sukno S.A."/>
            <person name="Thon M.R."/>
        </authorList>
    </citation>
    <scope>NUCLEOTIDE SEQUENCE</scope>
    <source>
        <strain evidence="9">CBS 125086</strain>
    </source>
</reference>
<dbReference type="Pfam" id="PF00067">
    <property type="entry name" value="p450"/>
    <property type="match status" value="1"/>
</dbReference>
<dbReference type="GO" id="GO:0020037">
    <property type="term" value="F:heme binding"/>
    <property type="evidence" value="ECO:0007669"/>
    <property type="project" value="InterPro"/>
</dbReference>
<keyword evidence="4 8" id="KW-0560">Oxidoreductase</keyword>
<comment type="cofactor">
    <cofactor evidence="1 7">
        <name>heme</name>
        <dbReference type="ChEBI" id="CHEBI:30413"/>
    </cofactor>
</comment>
<keyword evidence="6 8" id="KW-0503">Monooxygenase</keyword>
<dbReference type="PANTHER" id="PTHR46206:SF7">
    <property type="entry name" value="P450, PUTATIVE (EUROFUNG)-RELATED"/>
    <property type="match status" value="1"/>
</dbReference>
<proteinExistence type="inferred from homology"/>
<comment type="similarity">
    <text evidence="2 8">Belongs to the cytochrome P450 family.</text>
</comment>
<evidence type="ECO:0000256" key="8">
    <source>
        <dbReference type="RuleBase" id="RU000461"/>
    </source>
</evidence>
<evidence type="ECO:0000256" key="6">
    <source>
        <dbReference type="ARBA" id="ARBA00023033"/>
    </source>
</evidence>
<dbReference type="GO" id="GO:0005506">
    <property type="term" value="F:iron ion binding"/>
    <property type="evidence" value="ECO:0007669"/>
    <property type="project" value="InterPro"/>
</dbReference>
<dbReference type="PANTHER" id="PTHR46206">
    <property type="entry name" value="CYTOCHROME P450"/>
    <property type="match status" value="1"/>
</dbReference>
<dbReference type="CDD" id="cd11041">
    <property type="entry name" value="CYP503A1-like"/>
    <property type="match status" value="1"/>
</dbReference>
<dbReference type="GO" id="GO:0004497">
    <property type="term" value="F:monooxygenase activity"/>
    <property type="evidence" value="ECO:0007669"/>
    <property type="project" value="UniProtKB-KW"/>
</dbReference>
<dbReference type="RefSeq" id="XP_060408728.1">
    <property type="nucleotide sequence ID" value="XM_060564480.1"/>
</dbReference>
<accession>A0AAD8V099</accession>
<name>A0AAD8V099_9PEZI</name>
<dbReference type="InterPro" id="IPR001128">
    <property type="entry name" value="Cyt_P450"/>
</dbReference>
<protein>
    <submittedName>
        <fullName evidence="9">Cytochrome P450</fullName>
    </submittedName>
</protein>
<keyword evidence="3 7" id="KW-0479">Metal-binding</keyword>
<comment type="caution">
    <text evidence="9">The sequence shown here is derived from an EMBL/GenBank/DDBJ whole genome shotgun (WGS) entry which is preliminary data.</text>
</comment>
<evidence type="ECO:0000256" key="2">
    <source>
        <dbReference type="ARBA" id="ARBA00010617"/>
    </source>
</evidence>
<dbReference type="InterPro" id="IPR017972">
    <property type="entry name" value="Cyt_P450_CS"/>
</dbReference>
<dbReference type="Proteomes" id="UP001230504">
    <property type="component" value="Unassembled WGS sequence"/>
</dbReference>
<dbReference type="InterPro" id="IPR002403">
    <property type="entry name" value="Cyt_P450_E_grp-IV"/>
</dbReference>
<dbReference type="InterPro" id="IPR036396">
    <property type="entry name" value="Cyt_P450_sf"/>
</dbReference>
<gene>
    <name evidence="9" type="ORF">LY79DRAFT_677261</name>
</gene>
<evidence type="ECO:0000313" key="9">
    <source>
        <dbReference type="EMBL" id="KAK1573014.1"/>
    </source>
</evidence>
<evidence type="ECO:0000256" key="5">
    <source>
        <dbReference type="ARBA" id="ARBA00023004"/>
    </source>
</evidence>
<dbReference type="EMBL" id="JAHLJV010000100">
    <property type="protein sequence ID" value="KAK1573014.1"/>
    <property type="molecule type" value="Genomic_DNA"/>
</dbReference>
<keyword evidence="10" id="KW-1185">Reference proteome</keyword>
<sequence>MTYAIRLVAAAGALEAQTLQHWTAAAAGLVFVVFSLLAQRWLTADPLARVPVVGKGSRWARRRQFLQGKGHQLYIDGYKQFKDTIFRITTAMDNDTICVPPKFLSELKKAPDDVISFDKSIDETMQVRYTKIQNGSPILIHAIRASLTPALPWLNSSIAEEVAETMRLELPQSTGWSEVNMTSKLLRIIAMVSGRVFIGPELCRDERYINASINYTLDLVTAVHVIGLVPSFLRPLVATWLPTTRKLYRRDNEAEAIFRPIIASRRKAAEKGNDYQEPNDMLQWILNAQAKFGALSDLDLAKIQLSISFAAIHTTTLTTTNAVYWLAAKPELIPILRDDVQQALLQSGGEFTSGALQNMKKVDSFLKEVMRLSPLGAGAFQRKVLKSMKLPNGQTIPKGLFVEVPISGVNLDPEFFPDPEVFDALRFYKLREAKEHAASGTQAAEVVMQAQFVSVGATHLTFGYGKHACPGRFFAVNEIKMIMANLLRNYDIRLPDNVSERYKNLIFGASSIPDPNKTIMIRKAVI</sequence>
<dbReference type="AlphaFoldDB" id="A0AAD8V099"/>
<keyword evidence="5 7" id="KW-0408">Iron</keyword>